<name>A0A975F3K8_9SPIR</name>
<dbReference type="SUPFAM" id="SSF50939">
    <property type="entry name" value="Sialidases"/>
    <property type="match status" value="1"/>
</dbReference>
<proteinExistence type="predicted"/>
<dbReference type="KEGG" id="tpav:HRQ91_05030"/>
<dbReference type="InterPro" id="IPR052016">
    <property type="entry name" value="Bact_Sigma-Reg"/>
</dbReference>
<dbReference type="GO" id="GO:0016020">
    <property type="term" value="C:membrane"/>
    <property type="evidence" value="ECO:0007669"/>
    <property type="project" value="InterPro"/>
</dbReference>
<sequence length="1551" mass="173065">MTEKKLPQRSSSLFFLLFLAAFFLSFSPPSLFARDFYWENTERITSYDSRFPSSVSSGKYTAVFWQEIDAANKSIWLSGQVYEGNDLWHKIERFAGPFSYSGEVPDLYSAVIQPSGKIALAVLSDVHTISIFVSEDGGYNFKSTTLPRQKQPLVAPRIYSNSEGEFVLFTALGQNESFSMLYSRSRDGFSWQPFEAFPPAEDFTNPFIPVLVNIPGGDMVVFQAQHRTGARLSYQLYSTVFKDGSWSVPRIITGEGSLLVGSQGTYFNYNNQRPVLFFHEGKIFVAWERTYYSSENSHIWVRSLDTEGEPLGDLTELTVRGNANRPVFFFYEGALFVVWFDTRSGRESVFFAQKQGAIWDEIPLSNEKSSSGNSCIFAFPVITDDKSTLSFIWQVNPSSKKSVPYISRLSPDRSVSAPSLSGVTFKNGERGRFEDERVAVRLPSDSSGVAGFSWIWTQDKEEMPPKRIMRLPSQTTVSVKASEDGVWYFRSRALDYAGNWSAPAEITYFKDTTPPKPPKILPVSKDLQGFASSENLVFSWQADQGDDDVSGYTWSLERLSAVEKRFSGYAGHPMAAGEEEASSYLSSLIKRYSDPMKVYKIPQRTLGVNTSVTYKNIENGLYAFSVAAVDSVGNIGKPSVILVASNKFIPFTLISSVKLKKTLLGNSFLEIYGKGFVYDGDITQIYVDKDGQAPYDYVYLKSENSFRVRSDTLIEGLDLGGEVGEGIYRIGLVHSDRGLYFSRAILNVEQGGTVKIENEYVYEPEWGPLLKKALVQIRFERILLYLICAFAVLGSLIAVRGIVQTARETVTIRYEVNALLTGDLMTLEKRKKLTSAKKRSGSLRIKLMAFTILLVLMIVLLVAASLGTRMIRSQGRLLAEGLESRIGVLLNSINTGARAYLPSGNILELSYLPAQSRALPEAEFATITGMPANGIEKNLDFVWATNDPDISSKINTDVLNYGVSKLSDADIKAIADSCMRLNDLAEQRIGSIASQIASLTSEGVSLALRTDRVSVARREEISTITTQLNSRITQMLDELSNSASSSFPLFDNNHLDPLNTEYLFYRPVLYRQGNERTYVHGIVFLKVSTENLLTTVNTARRSIILSAILVGIFAVFAGSVGAFILATVIVRPIRILERHVAVIGSTRDKSKLASEKIEFKSDDEIGNLRDAVNNMTSELARAALEEQLTLDGRAVQQAFLPLNINSEGGKTTTSVLKDNALETFGYYEGASGVSGDYFDYKKLDDRWYVFIKCDASGHGVPAALIMTVVATFFRRYFANWNFNANGGRLNELISQINDFIESLGLKGKFAAIILCLVDTQTGTVYMSNAGDNIVHIYDQKIQKLKTFTLSAAPAAGPMPSFMVDMKGGFKVDKTVLEKGDILFLYTDGIEESTRICRNNSFLPLQITEKDESGNDKVSTVTELLEAERVRQVIEAVMSKKVFILEKNKNPVPGEVLSFDFTTCKGSVEEAIIALISVEKIFRMYKPHEATEDDVVKVDRNIDEFLRLHFNLYDTYCSKKNESAEDVTYVYYTNVMEDEQLDDLTLVAIRRL</sequence>
<dbReference type="PANTHER" id="PTHR43156">
    <property type="entry name" value="STAGE II SPORULATION PROTEIN E-RELATED"/>
    <property type="match status" value="1"/>
</dbReference>
<feature type="domain" description="HAMP" evidence="3">
    <location>
        <begin position="1127"/>
        <end position="1184"/>
    </location>
</feature>
<dbReference type="InterPro" id="IPR036457">
    <property type="entry name" value="PPM-type-like_dom_sf"/>
</dbReference>
<dbReference type="GO" id="GO:0016791">
    <property type="term" value="F:phosphatase activity"/>
    <property type="evidence" value="ECO:0007669"/>
    <property type="project" value="TreeGrafter"/>
</dbReference>
<dbReference type="PANTHER" id="PTHR43156:SF2">
    <property type="entry name" value="STAGE II SPORULATION PROTEIN E"/>
    <property type="match status" value="1"/>
</dbReference>
<keyword evidence="5" id="KW-1185">Reference proteome</keyword>
<accession>A0A975F3K8</accession>
<dbReference type="Gene3D" id="6.10.340.10">
    <property type="match status" value="1"/>
</dbReference>
<dbReference type="Pfam" id="PF07228">
    <property type="entry name" value="SpoIIE"/>
    <property type="match status" value="1"/>
</dbReference>
<evidence type="ECO:0000313" key="5">
    <source>
        <dbReference type="Proteomes" id="UP000671908"/>
    </source>
</evidence>
<dbReference type="GO" id="GO:0007165">
    <property type="term" value="P:signal transduction"/>
    <property type="evidence" value="ECO:0007669"/>
    <property type="project" value="InterPro"/>
</dbReference>
<keyword evidence="2" id="KW-0812">Transmembrane</keyword>
<keyword evidence="2" id="KW-1133">Transmembrane helix</keyword>
<dbReference type="Gene3D" id="3.60.40.10">
    <property type="entry name" value="PPM-type phosphatase domain"/>
    <property type="match status" value="1"/>
</dbReference>
<dbReference type="InterPro" id="IPR003660">
    <property type="entry name" value="HAMP_dom"/>
</dbReference>
<protein>
    <submittedName>
        <fullName evidence="4">SpoIIE family protein phosphatase</fullName>
    </submittedName>
</protein>
<feature type="transmembrane region" description="Helical" evidence="2">
    <location>
        <begin position="847"/>
        <end position="867"/>
    </location>
</feature>
<dbReference type="Proteomes" id="UP000671908">
    <property type="component" value="Chromosome"/>
</dbReference>
<evidence type="ECO:0000256" key="1">
    <source>
        <dbReference type="ARBA" id="ARBA00022801"/>
    </source>
</evidence>
<dbReference type="InterPro" id="IPR001932">
    <property type="entry name" value="PPM-type_phosphatase-like_dom"/>
</dbReference>
<gene>
    <name evidence="4" type="ORF">HRQ91_05030</name>
</gene>
<keyword evidence="1" id="KW-0378">Hydrolase</keyword>
<keyword evidence="2" id="KW-0472">Membrane</keyword>
<organism evidence="4 5">
    <name type="scientific">Treponema parvum</name>
    <dbReference type="NCBI Taxonomy" id="138851"/>
    <lineage>
        <taxon>Bacteria</taxon>
        <taxon>Pseudomonadati</taxon>
        <taxon>Spirochaetota</taxon>
        <taxon>Spirochaetia</taxon>
        <taxon>Spirochaetales</taxon>
        <taxon>Treponemataceae</taxon>
        <taxon>Treponema</taxon>
    </lineage>
</organism>
<dbReference type="SUPFAM" id="SSF81606">
    <property type="entry name" value="PP2C-like"/>
    <property type="match status" value="1"/>
</dbReference>
<dbReference type="PROSITE" id="PS50885">
    <property type="entry name" value="HAMP"/>
    <property type="match status" value="1"/>
</dbReference>
<feature type="transmembrane region" description="Helical" evidence="2">
    <location>
        <begin position="782"/>
        <end position="803"/>
    </location>
</feature>
<feature type="transmembrane region" description="Helical" evidence="2">
    <location>
        <begin position="1103"/>
        <end position="1130"/>
    </location>
</feature>
<evidence type="ECO:0000313" key="4">
    <source>
        <dbReference type="EMBL" id="QTQ13871.1"/>
    </source>
</evidence>
<reference evidence="4 5" key="1">
    <citation type="journal article" date="2021" name="Microbiol. Resour. Announc.">
        <title>Complete Genome Sequences of Three Human Oral Treponema parvum Isolates.</title>
        <authorList>
            <person name="Zeng H."/>
            <person name="Watt R.M."/>
        </authorList>
    </citation>
    <scope>NUCLEOTIDE SEQUENCE [LARGE SCALE GENOMIC DNA]</scope>
    <source>
        <strain evidence="4 5">ATCC 700770</strain>
    </source>
</reference>
<dbReference type="InterPro" id="IPR036278">
    <property type="entry name" value="Sialidase_sf"/>
</dbReference>
<dbReference type="EMBL" id="CP054142">
    <property type="protein sequence ID" value="QTQ13871.1"/>
    <property type="molecule type" value="Genomic_DNA"/>
</dbReference>
<dbReference type="RefSeq" id="WP_210120544.1">
    <property type="nucleotide sequence ID" value="NZ_CP054142.1"/>
</dbReference>
<evidence type="ECO:0000256" key="2">
    <source>
        <dbReference type="SAM" id="Phobius"/>
    </source>
</evidence>
<dbReference type="CDD" id="cd06225">
    <property type="entry name" value="HAMP"/>
    <property type="match status" value="1"/>
</dbReference>
<evidence type="ECO:0000259" key="3">
    <source>
        <dbReference type="PROSITE" id="PS50885"/>
    </source>
</evidence>
<dbReference type="SMART" id="SM00331">
    <property type="entry name" value="PP2C_SIG"/>
    <property type="match status" value="1"/>
</dbReference>